<proteinExistence type="predicted"/>
<gene>
    <name evidence="1" type="ORF">SAMN04488519_10744</name>
</gene>
<organism evidence="1 2">
    <name type="scientific">Algoriphagus ornithinivorans</name>
    <dbReference type="NCBI Taxonomy" id="226506"/>
    <lineage>
        <taxon>Bacteria</taxon>
        <taxon>Pseudomonadati</taxon>
        <taxon>Bacteroidota</taxon>
        <taxon>Cytophagia</taxon>
        <taxon>Cytophagales</taxon>
        <taxon>Cyclobacteriaceae</taxon>
        <taxon>Algoriphagus</taxon>
    </lineage>
</organism>
<dbReference type="RefSeq" id="WP_091654425.1">
    <property type="nucleotide sequence ID" value="NZ_FOVW01000007.1"/>
</dbReference>
<dbReference type="Proteomes" id="UP000199564">
    <property type="component" value="Unassembled WGS sequence"/>
</dbReference>
<dbReference type="Gene3D" id="3.40.50.2000">
    <property type="entry name" value="Glycogen Phosphorylase B"/>
    <property type="match status" value="2"/>
</dbReference>
<name>A0A1I5HHW4_9BACT</name>
<sequence length="393" mass="45147">MKNTRNLLFITWDGASSNYLETLFFPILKGLQQYGFQTSVFQFSWAPEVEVDRIRELAKNYSINYFHQKIYLFPPRSISAWWSLMLSKKKLLELIDQQQIDILMPRSTMPAWIVKMLYGDLTKRSIKIVFDADGLPILERVDFAGLRKGSWKYQSLFTIESFLIQHAYRILCRSNSSIAYHLKNHGQLSKSKFVKVVNGRDSDFFIHNTVRREEIRKKLGIQNQEMLWVHSGSIGKAYDLDTVFGLMRKRTAVKLLILTRQINEALGQVPADLKERVMVESAAFFEIPSYLSAADLGIALRTPAPSLKGLAPIKLGEYLLCGLPVLANPEIGDLEEEMSAVQFCFLFQKGLESAFFKWLDELEKLNSSEIRAFGVSHYSLEESLKSYLKALEI</sequence>
<evidence type="ECO:0000313" key="1">
    <source>
        <dbReference type="EMBL" id="SFO47620.1"/>
    </source>
</evidence>
<keyword evidence="2" id="KW-1185">Reference proteome</keyword>
<dbReference type="SUPFAM" id="SSF53756">
    <property type="entry name" value="UDP-Glycosyltransferase/glycogen phosphorylase"/>
    <property type="match status" value="1"/>
</dbReference>
<dbReference type="STRING" id="226506.SAMN04488519_10744"/>
<dbReference type="GO" id="GO:0016740">
    <property type="term" value="F:transferase activity"/>
    <property type="evidence" value="ECO:0007669"/>
    <property type="project" value="UniProtKB-KW"/>
</dbReference>
<accession>A0A1I5HHW4</accession>
<dbReference type="AlphaFoldDB" id="A0A1I5HHW4"/>
<protein>
    <submittedName>
        <fullName evidence="1">Glycosyltransferase involved in cell wall bisynthesis</fullName>
    </submittedName>
</protein>
<dbReference type="EMBL" id="FOVW01000007">
    <property type="protein sequence ID" value="SFO47620.1"/>
    <property type="molecule type" value="Genomic_DNA"/>
</dbReference>
<keyword evidence="1" id="KW-0808">Transferase</keyword>
<evidence type="ECO:0000313" key="2">
    <source>
        <dbReference type="Proteomes" id="UP000199564"/>
    </source>
</evidence>
<reference evidence="2" key="1">
    <citation type="submission" date="2016-10" db="EMBL/GenBank/DDBJ databases">
        <authorList>
            <person name="Varghese N."/>
            <person name="Submissions S."/>
        </authorList>
    </citation>
    <scope>NUCLEOTIDE SEQUENCE [LARGE SCALE GENOMIC DNA]</scope>
    <source>
        <strain evidence="2">DSM 15282</strain>
    </source>
</reference>